<name>A0A5J4VPB9_9EUKA</name>
<evidence type="ECO:0000313" key="2">
    <source>
        <dbReference type="Proteomes" id="UP000324800"/>
    </source>
</evidence>
<dbReference type="AlphaFoldDB" id="A0A5J4VPB9"/>
<comment type="caution">
    <text evidence="1">The sequence shown here is derived from an EMBL/GenBank/DDBJ whole genome shotgun (WGS) entry which is preliminary data.</text>
</comment>
<dbReference type="EMBL" id="SNRW01005788">
    <property type="protein sequence ID" value="KAA6384381.1"/>
    <property type="molecule type" value="Genomic_DNA"/>
</dbReference>
<proteinExistence type="predicted"/>
<evidence type="ECO:0008006" key="3">
    <source>
        <dbReference type="Google" id="ProtNLM"/>
    </source>
</evidence>
<accession>A0A5J4VPB9</accession>
<sequence length="145" mass="15929">MGIKGKKVYSFRYSAATQLVLMGLDETLLNTYTGHARNSKATNDYNVFAERLKDNEIATKLSDTRGQVEYNPISIGLLVIRGCIIIYNNFALVPFINVIASSRISCCIGNMLLIVTGTSYLQLSPQETLAPPLYFEIAKQAAVTG</sequence>
<evidence type="ECO:0000313" key="1">
    <source>
        <dbReference type="EMBL" id="KAA6384381.1"/>
    </source>
</evidence>
<reference evidence="1 2" key="1">
    <citation type="submission" date="2019-03" db="EMBL/GenBank/DDBJ databases">
        <title>Single cell metagenomics reveals metabolic interactions within the superorganism composed of flagellate Streblomastix strix and complex community of Bacteroidetes bacteria on its surface.</title>
        <authorList>
            <person name="Treitli S.C."/>
            <person name="Kolisko M."/>
            <person name="Husnik F."/>
            <person name="Keeling P."/>
            <person name="Hampl V."/>
        </authorList>
    </citation>
    <scope>NUCLEOTIDE SEQUENCE [LARGE SCALE GENOMIC DNA]</scope>
    <source>
        <strain evidence="1">ST1C</strain>
    </source>
</reference>
<protein>
    <recommendedName>
        <fullName evidence="3">Tyr recombinase domain-containing protein</fullName>
    </recommendedName>
</protein>
<organism evidence="1 2">
    <name type="scientific">Streblomastix strix</name>
    <dbReference type="NCBI Taxonomy" id="222440"/>
    <lineage>
        <taxon>Eukaryota</taxon>
        <taxon>Metamonada</taxon>
        <taxon>Preaxostyla</taxon>
        <taxon>Oxymonadida</taxon>
        <taxon>Streblomastigidae</taxon>
        <taxon>Streblomastix</taxon>
    </lineage>
</organism>
<gene>
    <name evidence="1" type="ORF">EZS28_020093</name>
</gene>
<dbReference type="Proteomes" id="UP000324800">
    <property type="component" value="Unassembled WGS sequence"/>
</dbReference>